<keyword evidence="1" id="KW-1133">Transmembrane helix</keyword>
<evidence type="ECO:0000256" key="1">
    <source>
        <dbReference type="SAM" id="Phobius"/>
    </source>
</evidence>
<proteinExistence type="predicted"/>
<gene>
    <name evidence="2" type="ORF">MGWOODY_Tha638</name>
</gene>
<name>A0A160TE10_9ZZZZ</name>
<evidence type="ECO:0008006" key="3">
    <source>
        <dbReference type="Google" id="ProtNLM"/>
    </source>
</evidence>
<dbReference type="InterPro" id="IPR021438">
    <property type="entry name" value="DUF3087"/>
</dbReference>
<protein>
    <recommendedName>
        <fullName evidence="3">DUF3087 domain-containing protein</fullName>
    </recommendedName>
</protein>
<dbReference type="Pfam" id="PF11286">
    <property type="entry name" value="DUF3087"/>
    <property type="match status" value="1"/>
</dbReference>
<dbReference type="AlphaFoldDB" id="A0A160TE10"/>
<dbReference type="EMBL" id="CZQC01000036">
    <property type="protein sequence ID" value="CUS41079.1"/>
    <property type="molecule type" value="Genomic_DNA"/>
</dbReference>
<feature type="transmembrane region" description="Helical" evidence="1">
    <location>
        <begin position="20"/>
        <end position="42"/>
    </location>
</feature>
<organism evidence="2">
    <name type="scientific">hydrothermal vent metagenome</name>
    <dbReference type="NCBI Taxonomy" id="652676"/>
    <lineage>
        <taxon>unclassified sequences</taxon>
        <taxon>metagenomes</taxon>
        <taxon>ecological metagenomes</taxon>
    </lineage>
</organism>
<reference evidence="2" key="1">
    <citation type="submission" date="2015-10" db="EMBL/GenBank/DDBJ databases">
        <authorList>
            <person name="Gilbert D.G."/>
        </authorList>
    </citation>
    <scope>NUCLEOTIDE SEQUENCE</scope>
</reference>
<sequence length="167" mass="18989">MKLQKIDKQQYKQRLNRVQAGLVIALFGLSLALAELYRYLLIGGESSFMLNAAGVATAAAIVTFALYHYRNHPYMAEVVYAWRLKQALNKIYRSSKKVDAALVEDNPIAVRIRYFSLHASAHLYQLEDNTLTMPELNEQIVALDEQIERLGLNVSIEDYSPELLSQL</sequence>
<feature type="transmembrane region" description="Helical" evidence="1">
    <location>
        <begin position="48"/>
        <end position="67"/>
    </location>
</feature>
<keyword evidence="1" id="KW-0472">Membrane</keyword>
<evidence type="ECO:0000313" key="2">
    <source>
        <dbReference type="EMBL" id="CUS41079.1"/>
    </source>
</evidence>
<accession>A0A160TE10</accession>
<keyword evidence="1" id="KW-0812">Transmembrane</keyword>